<feature type="compositionally biased region" description="Basic and acidic residues" evidence="5">
    <location>
        <begin position="465"/>
        <end position="485"/>
    </location>
</feature>
<keyword evidence="4" id="KW-0720">Serine protease</keyword>
<organism evidence="8 9">
    <name type="scientific">Kocuria rhizophila (strain ATCC 9341 / DSM 348 / NBRC 103217 / DC2201)</name>
    <dbReference type="NCBI Taxonomy" id="378753"/>
    <lineage>
        <taxon>Bacteria</taxon>
        <taxon>Bacillati</taxon>
        <taxon>Actinomycetota</taxon>
        <taxon>Actinomycetes</taxon>
        <taxon>Micrococcales</taxon>
        <taxon>Micrococcaceae</taxon>
        <taxon>Kocuria</taxon>
    </lineage>
</organism>
<evidence type="ECO:0000256" key="1">
    <source>
        <dbReference type="ARBA" id="ARBA00005228"/>
    </source>
</evidence>
<evidence type="ECO:0000256" key="5">
    <source>
        <dbReference type="SAM" id="MobiDB-lite"/>
    </source>
</evidence>
<feature type="compositionally biased region" description="Low complexity" evidence="5">
    <location>
        <begin position="494"/>
        <end position="506"/>
    </location>
</feature>
<dbReference type="InterPro" id="IPR023302">
    <property type="entry name" value="Pept_S9A_N"/>
</dbReference>
<dbReference type="PANTHER" id="PTHR11757:SF19">
    <property type="entry name" value="PROLYL ENDOPEPTIDASE-LIKE"/>
    <property type="match status" value="1"/>
</dbReference>
<keyword evidence="9" id="KW-1185">Reference proteome</keyword>
<sequence>MTSEQQTFPVAPRRPVERTFHGHTFCDPYEWLRDKDSPEVRAHLDAENAYAEAVTADLEPLRERIYTEIKDRTQETDLSVPSRHGEWWYFARTVEGGAHQVFCRVPVADPADWTPPAVEPGTPLDGEQTLLDANAAAQEHEFYALGAFSVAEDGSRLAWSEDTAGDERFTVHVKDLTSGELLADRIPQTSYGAFLTPDASQVVYTVVDESWRPYRVYRHVIGTDVAEDQLLFQEDDPGLWLGAELSADKQWLMLSSSCSEYSEYRILRVSELPADDDAAAPGSRSPSPAAAPSPTDRNAIDQRTGSEPDQSTGLEPGEPAGAEPGHTGPADGARAEAPSGLPWRIVLAREERVLYEAEPLTVAGTDVLLLSHDAAAPNGRISLMPLEHAGRRLADVDLVDVVPASDTVRVESAIPTATHLVVALRENTTPRVRLIPRTALEPLVAGLASTDAVPDDAATAGSGASDERGAAPLGRDAHGTGRDRTAPAGSAQEAGVALSGGAASSSQGTGTAADAALLAGTEAAFDEDLSSTGVLSAEYENPVVRVSYTSFVTPPRVYDIPTGEPGAGALDAFGVGEPVLRREATVLGGYRSEDYTVERDWAVAEDGTRIPVSLVRRADLDPAVPAPVLQYAYGSYEISTDPAFSISRLSLLDRGVIWAVAHVRGGGELGRAWYENGKKNTKSNTFTDFVAVTRHLAARPDVDARRIALMGGSAGGLLAGAVLNLAPELYCGGLAAVPFVDALTSMLMPELPLTALEWEEWGNPVESAEVYEYMRSYSPYENVRNADYPPILAVTSLNDTRVLYVEPAKWVAELRTRVAHPETVLLRCEMAGGHGGASGRYSQWKDTAWEYAWLARQLGVAG</sequence>
<feature type="domain" description="Peptidase S9 prolyl oligopeptidase catalytic" evidence="6">
    <location>
        <begin position="643"/>
        <end position="859"/>
    </location>
</feature>
<feature type="domain" description="Peptidase S9A N-terminal" evidence="7">
    <location>
        <begin position="10"/>
        <end position="270"/>
    </location>
</feature>
<evidence type="ECO:0000259" key="6">
    <source>
        <dbReference type="Pfam" id="PF00326"/>
    </source>
</evidence>
<keyword evidence="3 8" id="KW-0378">Hydrolase</keyword>
<dbReference type="InterPro" id="IPR051543">
    <property type="entry name" value="Serine_Peptidase_S9A"/>
</dbReference>
<dbReference type="PANTHER" id="PTHR11757">
    <property type="entry name" value="PROTEASE FAMILY S9A OLIGOPEPTIDASE"/>
    <property type="match status" value="1"/>
</dbReference>
<accession>B2GKX8</accession>
<dbReference type="HOGENOM" id="CLU_011290_0_1_11"/>
<dbReference type="GO" id="GO:0004252">
    <property type="term" value="F:serine-type endopeptidase activity"/>
    <property type="evidence" value="ECO:0007669"/>
    <property type="project" value="UniProtKB-EC"/>
</dbReference>
<dbReference type="eggNOG" id="COG1770">
    <property type="taxonomic scope" value="Bacteria"/>
</dbReference>
<evidence type="ECO:0000256" key="3">
    <source>
        <dbReference type="ARBA" id="ARBA00022801"/>
    </source>
</evidence>
<evidence type="ECO:0000313" key="8">
    <source>
        <dbReference type="EMBL" id="BAG30014.1"/>
    </source>
</evidence>
<protein>
    <submittedName>
        <fullName evidence="8">Putative protease II</fullName>
        <ecNumber evidence="8">3.4.21.83</ecNumber>
    </submittedName>
</protein>
<feature type="compositionally biased region" description="Low complexity" evidence="5">
    <location>
        <begin position="455"/>
        <end position="464"/>
    </location>
</feature>
<evidence type="ECO:0000256" key="4">
    <source>
        <dbReference type="ARBA" id="ARBA00022825"/>
    </source>
</evidence>
<evidence type="ECO:0000313" key="9">
    <source>
        <dbReference type="Proteomes" id="UP000008838"/>
    </source>
</evidence>
<proteinExistence type="inferred from homology"/>
<dbReference type="RefSeq" id="WP_012398735.1">
    <property type="nucleotide sequence ID" value="NC_010617.1"/>
</dbReference>
<gene>
    <name evidence="8" type="primary">ptrB</name>
    <name evidence="8" type="ordered locus">KRH_16670</name>
</gene>
<reference evidence="8 9" key="1">
    <citation type="journal article" date="2008" name="J. Bacteriol.">
        <title>Complete genome sequence of the soil actinomycete Kocuria rhizophila.</title>
        <authorList>
            <person name="Takarada H."/>
            <person name="Sekine M."/>
            <person name="Kosugi H."/>
            <person name="Matsuo Y."/>
            <person name="Fujisawa T."/>
            <person name="Omata S."/>
            <person name="Kishi E."/>
            <person name="Shimizu A."/>
            <person name="Tsukatani N."/>
            <person name="Tanikawa S."/>
            <person name="Fujita N."/>
            <person name="Harayama S."/>
        </authorList>
    </citation>
    <scope>NUCLEOTIDE SEQUENCE [LARGE SCALE GENOMIC DNA]</scope>
    <source>
        <strain evidence="9">ATCC 9341 / DSM 348 / NBRC 103217 / DC2201</strain>
    </source>
</reference>
<dbReference type="InterPro" id="IPR029058">
    <property type="entry name" value="AB_hydrolase_fold"/>
</dbReference>
<keyword evidence="2 8" id="KW-0645">Protease</keyword>
<evidence type="ECO:0000259" key="7">
    <source>
        <dbReference type="Pfam" id="PF02897"/>
    </source>
</evidence>
<feature type="region of interest" description="Disordered" evidence="5">
    <location>
        <begin position="275"/>
        <end position="337"/>
    </location>
</feature>
<dbReference type="EMBL" id="AP009152">
    <property type="protein sequence ID" value="BAG30014.1"/>
    <property type="molecule type" value="Genomic_DNA"/>
</dbReference>
<dbReference type="InterPro" id="IPR002470">
    <property type="entry name" value="Peptidase_S9A"/>
</dbReference>
<evidence type="ECO:0000256" key="2">
    <source>
        <dbReference type="ARBA" id="ARBA00022670"/>
    </source>
</evidence>
<feature type="region of interest" description="Disordered" evidence="5">
    <location>
        <begin position="452"/>
        <end position="506"/>
    </location>
</feature>
<dbReference type="Gene3D" id="2.130.10.120">
    <property type="entry name" value="Prolyl oligopeptidase, N-terminal domain"/>
    <property type="match status" value="3"/>
</dbReference>
<dbReference type="AlphaFoldDB" id="B2GKX8"/>
<dbReference type="Gene3D" id="3.40.50.1820">
    <property type="entry name" value="alpha/beta hydrolase"/>
    <property type="match status" value="2"/>
</dbReference>
<comment type="similarity">
    <text evidence="1">Belongs to the peptidase S9A family.</text>
</comment>
<dbReference type="STRING" id="378753.KRH_16670"/>
<dbReference type="Pfam" id="PF00326">
    <property type="entry name" value="Peptidase_S9"/>
    <property type="match status" value="1"/>
</dbReference>
<dbReference type="KEGG" id="krh:KRH_16670"/>
<feature type="compositionally biased region" description="Low complexity" evidence="5">
    <location>
        <begin position="279"/>
        <end position="296"/>
    </location>
</feature>
<name>B2GKX8_KOCRD</name>
<dbReference type="SUPFAM" id="SSF50993">
    <property type="entry name" value="Peptidase/esterase 'gauge' domain"/>
    <property type="match status" value="1"/>
</dbReference>
<dbReference type="InterPro" id="IPR001375">
    <property type="entry name" value="Peptidase_S9_cat"/>
</dbReference>
<dbReference type="GO" id="GO:0006508">
    <property type="term" value="P:proteolysis"/>
    <property type="evidence" value="ECO:0007669"/>
    <property type="project" value="UniProtKB-KW"/>
</dbReference>
<dbReference type="SUPFAM" id="SSF53474">
    <property type="entry name" value="alpha/beta-Hydrolases"/>
    <property type="match status" value="1"/>
</dbReference>
<dbReference type="EC" id="3.4.21.83" evidence="8"/>
<dbReference type="Pfam" id="PF02897">
    <property type="entry name" value="Peptidase_S9_N"/>
    <property type="match status" value="1"/>
</dbReference>
<dbReference type="Proteomes" id="UP000008838">
    <property type="component" value="Chromosome"/>
</dbReference>
<dbReference type="PRINTS" id="PR00862">
    <property type="entry name" value="PROLIGOPTASE"/>
</dbReference>